<evidence type="ECO:0000256" key="1">
    <source>
        <dbReference type="SAM" id="MobiDB-lite"/>
    </source>
</evidence>
<sequence>MKLSTLLLITPLALAIPFTPNPAQLHDDPDSDALTQDQGQDQGQSQGQSQGHAQPQDQDPGEAIKNHVLQNMRPQTQTQTQTQTHQAHSAPTSTRTTTGTRTSTRTSTRTKGATPEQTTSTTSPEDIDPSPSPGPEDEDDKNKTTEKPTTTTDKSNSSPKDNNDEDESGLTSAISLIPNPNATQNPGTTQTCPTGRPSKQCCQSIESVADSVLQPLGQLVPYLSGVDISSLLALECTGMENTDPNANCFNSVMCCEGTPGVRNPLPALPSLTHPRILQ</sequence>
<dbReference type="EMBL" id="KZ821728">
    <property type="protein sequence ID" value="PYH78501.1"/>
    <property type="molecule type" value="Genomic_DNA"/>
</dbReference>
<protein>
    <recommendedName>
        <fullName evidence="5">Hydrophobin</fullName>
    </recommendedName>
</protein>
<dbReference type="AlphaFoldDB" id="A0A319C2M2"/>
<dbReference type="OrthoDB" id="4292214at2759"/>
<feature type="chain" id="PRO_5016275147" description="Hydrophobin" evidence="2">
    <location>
        <begin position="16"/>
        <end position="278"/>
    </location>
</feature>
<feature type="compositionally biased region" description="Polar residues" evidence="1">
    <location>
        <begin position="169"/>
        <end position="193"/>
    </location>
</feature>
<feature type="compositionally biased region" description="Low complexity" evidence="1">
    <location>
        <begin position="92"/>
        <end position="124"/>
    </location>
</feature>
<evidence type="ECO:0000313" key="3">
    <source>
        <dbReference type="EMBL" id="PYH78501.1"/>
    </source>
</evidence>
<name>A0A319C2M2_9EURO</name>
<dbReference type="GeneID" id="37139823"/>
<feature type="signal peptide" evidence="2">
    <location>
        <begin position="1"/>
        <end position="15"/>
    </location>
</feature>
<feature type="compositionally biased region" description="Low complexity" evidence="1">
    <location>
        <begin position="36"/>
        <end position="58"/>
    </location>
</feature>
<evidence type="ECO:0000313" key="4">
    <source>
        <dbReference type="Proteomes" id="UP000248340"/>
    </source>
</evidence>
<proteinExistence type="predicted"/>
<dbReference type="RefSeq" id="XP_025488701.1">
    <property type="nucleotide sequence ID" value="XM_025637082.1"/>
</dbReference>
<accession>A0A319C2M2</accession>
<keyword evidence="2" id="KW-0732">Signal</keyword>
<dbReference type="Proteomes" id="UP000248340">
    <property type="component" value="Unassembled WGS sequence"/>
</dbReference>
<keyword evidence="4" id="KW-1185">Reference proteome</keyword>
<organism evidence="3 4">
    <name type="scientific">Aspergillus uvarum CBS 121591</name>
    <dbReference type="NCBI Taxonomy" id="1448315"/>
    <lineage>
        <taxon>Eukaryota</taxon>
        <taxon>Fungi</taxon>
        <taxon>Dikarya</taxon>
        <taxon>Ascomycota</taxon>
        <taxon>Pezizomycotina</taxon>
        <taxon>Eurotiomycetes</taxon>
        <taxon>Eurotiomycetidae</taxon>
        <taxon>Eurotiales</taxon>
        <taxon>Aspergillaceae</taxon>
        <taxon>Aspergillus</taxon>
        <taxon>Aspergillus subgen. Circumdati</taxon>
    </lineage>
</organism>
<feature type="region of interest" description="Disordered" evidence="1">
    <location>
        <begin position="20"/>
        <end position="195"/>
    </location>
</feature>
<dbReference type="VEuPathDB" id="FungiDB:BO82DRAFT_367575"/>
<feature type="compositionally biased region" description="Low complexity" evidence="1">
    <location>
        <begin position="75"/>
        <end position="84"/>
    </location>
</feature>
<evidence type="ECO:0008006" key="5">
    <source>
        <dbReference type="Google" id="ProtNLM"/>
    </source>
</evidence>
<gene>
    <name evidence="3" type="ORF">BO82DRAFT_367575</name>
</gene>
<reference evidence="3 4" key="1">
    <citation type="submission" date="2016-12" db="EMBL/GenBank/DDBJ databases">
        <title>The genomes of Aspergillus section Nigri reveals drivers in fungal speciation.</title>
        <authorList>
            <consortium name="DOE Joint Genome Institute"/>
            <person name="Vesth T.C."/>
            <person name="Nybo J."/>
            <person name="Theobald S."/>
            <person name="Brandl J."/>
            <person name="Frisvad J.C."/>
            <person name="Nielsen K.F."/>
            <person name="Lyhne E.K."/>
            <person name="Kogle M.E."/>
            <person name="Kuo A."/>
            <person name="Riley R."/>
            <person name="Clum A."/>
            <person name="Nolan M."/>
            <person name="Lipzen A."/>
            <person name="Salamov A."/>
            <person name="Henrissat B."/>
            <person name="Wiebenga A."/>
            <person name="De Vries R.P."/>
            <person name="Grigoriev I.V."/>
            <person name="Mortensen U.H."/>
            <person name="Andersen M.R."/>
            <person name="Baker S.E."/>
        </authorList>
    </citation>
    <scope>NUCLEOTIDE SEQUENCE [LARGE SCALE GENOMIC DNA]</scope>
    <source>
        <strain evidence="3 4">CBS 121591</strain>
    </source>
</reference>
<evidence type="ECO:0000256" key="2">
    <source>
        <dbReference type="SAM" id="SignalP"/>
    </source>
</evidence>